<feature type="region of interest" description="Disordered" evidence="5">
    <location>
        <begin position="113"/>
        <end position="284"/>
    </location>
</feature>
<comment type="caution">
    <text evidence="7">The sequence shown here is derived from an EMBL/GenBank/DDBJ whole genome shotgun (WGS) entry which is preliminary data.</text>
</comment>
<dbReference type="GO" id="GO:0045893">
    <property type="term" value="P:positive regulation of DNA-templated transcription"/>
    <property type="evidence" value="ECO:0007669"/>
    <property type="project" value="InterPro"/>
</dbReference>
<dbReference type="PANTHER" id="PTHR12920">
    <property type="entry name" value="RYBP AND YAF2-RELATED"/>
    <property type="match status" value="1"/>
</dbReference>
<feature type="compositionally biased region" description="Low complexity" evidence="5">
    <location>
        <begin position="183"/>
        <end position="218"/>
    </location>
</feature>
<keyword evidence="3" id="KW-0862">Zinc</keyword>
<keyword evidence="8" id="KW-1185">Reference proteome</keyword>
<evidence type="ECO:0000256" key="2">
    <source>
        <dbReference type="ARBA" id="ARBA00022771"/>
    </source>
</evidence>
<dbReference type="AlphaFoldDB" id="A0A1W0WT51"/>
<evidence type="ECO:0000256" key="3">
    <source>
        <dbReference type="ARBA" id="ARBA00022833"/>
    </source>
</evidence>
<reference evidence="8" key="1">
    <citation type="submission" date="2017-01" db="EMBL/GenBank/DDBJ databases">
        <title>Comparative genomics of anhydrobiosis in the tardigrade Hypsibius dujardini.</title>
        <authorList>
            <person name="Yoshida Y."/>
            <person name="Koutsovoulos G."/>
            <person name="Laetsch D."/>
            <person name="Stevens L."/>
            <person name="Kumar S."/>
            <person name="Horikawa D."/>
            <person name="Ishino K."/>
            <person name="Komine S."/>
            <person name="Tomita M."/>
            <person name="Blaxter M."/>
            <person name="Arakawa K."/>
        </authorList>
    </citation>
    <scope>NUCLEOTIDE SEQUENCE [LARGE SCALE GENOMIC DNA]</scope>
    <source>
        <strain evidence="8">Z151</strain>
    </source>
</reference>
<dbReference type="GO" id="GO:0005634">
    <property type="term" value="C:nucleus"/>
    <property type="evidence" value="ECO:0007669"/>
    <property type="project" value="TreeGrafter"/>
</dbReference>
<evidence type="ECO:0000259" key="6">
    <source>
        <dbReference type="PROSITE" id="PS50199"/>
    </source>
</evidence>
<dbReference type="Pfam" id="PF00641">
    <property type="entry name" value="Zn_ribbon_RanBP"/>
    <property type="match status" value="1"/>
</dbReference>
<keyword evidence="2 4" id="KW-0863">Zinc-finger</keyword>
<feature type="compositionally biased region" description="Polar residues" evidence="5">
    <location>
        <begin position="131"/>
        <end position="143"/>
    </location>
</feature>
<proteinExistence type="predicted"/>
<dbReference type="Gene3D" id="2.30.30.380">
    <property type="entry name" value="Zn-finger domain of Sec23/24"/>
    <property type="match status" value="1"/>
</dbReference>
<gene>
    <name evidence="7" type="ORF">BV898_07581</name>
</gene>
<dbReference type="GO" id="GO:0003677">
    <property type="term" value="F:DNA binding"/>
    <property type="evidence" value="ECO:0007669"/>
    <property type="project" value="TreeGrafter"/>
</dbReference>
<feature type="region of interest" description="Disordered" evidence="5">
    <location>
        <begin position="301"/>
        <end position="328"/>
    </location>
</feature>
<evidence type="ECO:0000256" key="5">
    <source>
        <dbReference type="SAM" id="MobiDB-lite"/>
    </source>
</evidence>
<evidence type="ECO:0000313" key="8">
    <source>
        <dbReference type="Proteomes" id="UP000192578"/>
    </source>
</evidence>
<dbReference type="GO" id="GO:0003712">
    <property type="term" value="F:transcription coregulator activity"/>
    <property type="evidence" value="ECO:0007669"/>
    <property type="project" value="TreeGrafter"/>
</dbReference>
<sequence>MSLLENRRTQISPTHNYTRYITYIIDLFIVGRKIVQLQMSLRSDTARLQKEKSSKRKRHFEDDEWDCIHCTFKNEPANGKCEVCDIPRGTSTRRGGYNPQLNRQQQELEQMLASDRAKQKRVKARNVRDVSVSSLPSDASTPLPNDARSPSPHLTDTSSMPSPPPPTHRRRNAAPAKARTTKSPSVSISRVSESSSSYDFSEIDPSPSSSMRTTPSPRKFGNDSKMSKTSESFASTSTTPEKIGKRLRGRPKGAAETGGGDSSLLSGAETESAASVSSRQRGRSRFFTVAHDGVTLEFEEIIPSDVSDFEDDEVDGEDSDDGSNSDES</sequence>
<dbReference type="InterPro" id="IPR036443">
    <property type="entry name" value="Znf_RanBP2_sf"/>
</dbReference>
<dbReference type="EMBL" id="MTYJ01000050">
    <property type="protein sequence ID" value="OQV18376.1"/>
    <property type="molecule type" value="Genomic_DNA"/>
</dbReference>
<dbReference type="GO" id="GO:0008270">
    <property type="term" value="F:zinc ion binding"/>
    <property type="evidence" value="ECO:0007669"/>
    <property type="project" value="UniProtKB-KW"/>
</dbReference>
<dbReference type="InterPro" id="IPR001876">
    <property type="entry name" value="Znf_RanBP2"/>
</dbReference>
<dbReference type="PROSITE" id="PS50199">
    <property type="entry name" value="ZF_RANBP2_2"/>
    <property type="match status" value="1"/>
</dbReference>
<evidence type="ECO:0000313" key="7">
    <source>
        <dbReference type="EMBL" id="OQV18376.1"/>
    </source>
</evidence>
<keyword evidence="1" id="KW-0479">Metal-binding</keyword>
<dbReference type="PANTHER" id="PTHR12920:SF4">
    <property type="entry name" value="GEO03726P1"/>
    <property type="match status" value="1"/>
</dbReference>
<feature type="domain" description="RanBP2-type" evidence="6">
    <location>
        <begin position="61"/>
        <end position="90"/>
    </location>
</feature>
<organism evidence="7 8">
    <name type="scientific">Hypsibius exemplaris</name>
    <name type="common">Freshwater tardigrade</name>
    <dbReference type="NCBI Taxonomy" id="2072580"/>
    <lineage>
        <taxon>Eukaryota</taxon>
        <taxon>Metazoa</taxon>
        <taxon>Ecdysozoa</taxon>
        <taxon>Tardigrada</taxon>
        <taxon>Eutardigrada</taxon>
        <taxon>Parachela</taxon>
        <taxon>Hypsibioidea</taxon>
        <taxon>Hypsibiidae</taxon>
        <taxon>Hypsibius</taxon>
    </lineage>
</organism>
<dbReference type="OrthoDB" id="10063208at2759"/>
<evidence type="ECO:0000256" key="4">
    <source>
        <dbReference type="PROSITE-ProRule" id="PRU00322"/>
    </source>
</evidence>
<dbReference type="SUPFAM" id="SSF90209">
    <property type="entry name" value="Ran binding protein zinc finger-like"/>
    <property type="match status" value="1"/>
</dbReference>
<accession>A0A1W0WT51</accession>
<evidence type="ECO:0000256" key="1">
    <source>
        <dbReference type="ARBA" id="ARBA00022723"/>
    </source>
</evidence>
<protein>
    <recommendedName>
        <fullName evidence="6">RanBP2-type domain-containing protein</fullName>
    </recommendedName>
</protein>
<dbReference type="SMART" id="SM00547">
    <property type="entry name" value="ZnF_RBZ"/>
    <property type="match status" value="1"/>
</dbReference>
<dbReference type="InterPro" id="IPR039958">
    <property type="entry name" value="RYBP/YAF2"/>
</dbReference>
<dbReference type="Proteomes" id="UP000192578">
    <property type="component" value="Unassembled WGS sequence"/>
</dbReference>
<name>A0A1W0WT51_HYPEX</name>
<feature type="compositionally biased region" description="Polar residues" evidence="5">
    <location>
        <begin position="229"/>
        <end position="240"/>
    </location>
</feature>
<dbReference type="PROSITE" id="PS01358">
    <property type="entry name" value="ZF_RANBP2_1"/>
    <property type="match status" value="1"/>
</dbReference>